<dbReference type="OrthoDB" id="420519at2759"/>
<comment type="caution">
    <text evidence="8">The sequence shown here is derived from an EMBL/GenBank/DDBJ whole genome shotgun (WGS) entry which is preliminary data.</text>
</comment>
<organism evidence="8 9">
    <name type="scientific">Rhynchophorus ferrugineus</name>
    <name type="common">Red palm weevil</name>
    <name type="synonym">Curculio ferrugineus</name>
    <dbReference type="NCBI Taxonomy" id="354439"/>
    <lineage>
        <taxon>Eukaryota</taxon>
        <taxon>Metazoa</taxon>
        <taxon>Ecdysozoa</taxon>
        <taxon>Arthropoda</taxon>
        <taxon>Hexapoda</taxon>
        <taxon>Insecta</taxon>
        <taxon>Pterygota</taxon>
        <taxon>Neoptera</taxon>
        <taxon>Endopterygota</taxon>
        <taxon>Coleoptera</taxon>
        <taxon>Polyphaga</taxon>
        <taxon>Cucujiformia</taxon>
        <taxon>Curculionidae</taxon>
        <taxon>Dryophthorinae</taxon>
        <taxon>Rhynchophorus</taxon>
    </lineage>
</organism>
<dbReference type="Pfam" id="PF04515">
    <property type="entry name" value="Choline_transpo"/>
    <property type="match status" value="1"/>
</dbReference>
<feature type="transmembrane region" description="Helical" evidence="7">
    <location>
        <begin position="578"/>
        <end position="600"/>
    </location>
</feature>
<dbReference type="InterPro" id="IPR007603">
    <property type="entry name" value="Choline_transptr-like"/>
</dbReference>
<dbReference type="GO" id="GO:0005886">
    <property type="term" value="C:plasma membrane"/>
    <property type="evidence" value="ECO:0007669"/>
    <property type="project" value="UniProtKB-SubCell"/>
</dbReference>
<gene>
    <name evidence="8" type="ORF">GWI33_015248</name>
</gene>
<evidence type="ECO:0000313" key="8">
    <source>
        <dbReference type="EMBL" id="KAF7271950.1"/>
    </source>
</evidence>
<sequence>MGRKTAPEPRGELHDEPEYQGPIKNRSCTDIICLLFFLAFLVAWVGLGVWAIQRGDLKLLAVPTDSNATPFSGCDTPQICVSSCPKTTYIEGKNDISEAKPFCNPKDKTECPKWFVNSEPVIRRCLYNVAYIKQVKTNVDEKLLEVETFMNPAHLWMTLLFHQGLISARCIPNITAIESAIDDIKNVLNEHSSTFLDSITSAISNIQWISSIEQIGQQIITDIVNSWKEMLIGIGMAIVCCLIYIFMLRWIAGIMVWFSIAAVVAGLSVALYFVSTLYMKWRDDFENTLVSSSKTKRDIFLILIIAVAIVLAIILLVLIFLRKRIVMAIALVKEGSKAVGSVTSVLFFPIVPWIFQFGIIAYTICTGAYLMTTGEPIYRIRTNGTCTISNKECEPGKTVDYDPDCPNATCKYIGLANQNYYPYFQAYNIFGFFWLAFFMSAFGQLVMAEVFARWFWTKNKSKLPFFAVTSACFIAVRYHLGTIAFGSLIIAICRIIRLCLEYIDRKLKKYDNEFTKAILCCLKCFFWCLEKFLKFINKNAYIMCAIHGKNFCSSAKDAFSLLVRNLVRVFVLDKITDFLFFISKVLVTLGVGAVAYVVFASDIVNFVDKTKIQYGVVPVIIIMIATYLIATLFFNVYSMAVDTLFLCFLEDIENNNGKDKPYFMPRSLMKIFGKKNKTAKVD</sequence>
<evidence type="ECO:0000256" key="4">
    <source>
        <dbReference type="ARBA" id="ARBA00022989"/>
    </source>
</evidence>
<dbReference type="AlphaFoldDB" id="A0A834M9Y8"/>
<keyword evidence="9" id="KW-1185">Reference proteome</keyword>
<evidence type="ECO:0000256" key="6">
    <source>
        <dbReference type="ARBA" id="ARBA00023180"/>
    </source>
</evidence>
<dbReference type="Proteomes" id="UP000625711">
    <property type="component" value="Unassembled WGS sequence"/>
</dbReference>
<keyword evidence="4 7" id="KW-1133">Transmembrane helix</keyword>
<feature type="transmembrane region" description="Helical" evidence="7">
    <location>
        <begin position="299"/>
        <end position="321"/>
    </location>
</feature>
<dbReference type="PANTHER" id="PTHR12385">
    <property type="entry name" value="CHOLINE TRANSPORTER-LIKE (SLC FAMILY 44)"/>
    <property type="match status" value="1"/>
</dbReference>
<keyword evidence="6" id="KW-0325">Glycoprotein</keyword>
<evidence type="ECO:0000256" key="5">
    <source>
        <dbReference type="ARBA" id="ARBA00023136"/>
    </source>
</evidence>
<accession>A0A834M9Y8</accession>
<feature type="transmembrane region" description="Helical" evidence="7">
    <location>
        <begin position="612"/>
        <end position="634"/>
    </location>
</feature>
<comment type="function">
    <text evidence="7">Choline transporter.</text>
</comment>
<feature type="transmembrane region" description="Helical" evidence="7">
    <location>
        <begin position="342"/>
        <end position="364"/>
    </location>
</feature>
<feature type="transmembrane region" description="Helical" evidence="7">
    <location>
        <begin position="230"/>
        <end position="247"/>
    </location>
</feature>
<reference evidence="8" key="1">
    <citation type="submission" date="2020-08" db="EMBL/GenBank/DDBJ databases">
        <title>Genome sequencing and assembly of the red palm weevil Rhynchophorus ferrugineus.</title>
        <authorList>
            <person name="Dias G.B."/>
            <person name="Bergman C.M."/>
            <person name="Manee M."/>
        </authorList>
    </citation>
    <scope>NUCLEOTIDE SEQUENCE</scope>
    <source>
        <strain evidence="8">AA-2017</strain>
        <tissue evidence="8">Whole larva</tissue>
    </source>
</reference>
<evidence type="ECO:0000256" key="7">
    <source>
        <dbReference type="RuleBase" id="RU368066"/>
    </source>
</evidence>
<dbReference type="PANTHER" id="PTHR12385:SF14">
    <property type="entry name" value="CHOLINE TRANSPORTER-LIKE 2"/>
    <property type="match status" value="1"/>
</dbReference>
<feature type="transmembrane region" description="Helical" evidence="7">
    <location>
        <begin position="429"/>
        <end position="451"/>
    </location>
</feature>
<name>A0A834M9Y8_RHYFE</name>
<dbReference type="GO" id="GO:0022857">
    <property type="term" value="F:transmembrane transporter activity"/>
    <property type="evidence" value="ECO:0007669"/>
    <property type="project" value="UniProtKB-UniRule"/>
</dbReference>
<feature type="transmembrane region" description="Helical" evidence="7">
    <location>
        <begin position="254"/>
        <end position="279"/>
    </location>
</feature>
<comment type="subcellular location">
    <subcellularLocation>
        <location evidence="7">Cell membrane</location>
        <topology evidence="7">Multi-pass membrane protein</topology>
    </subcellularLocation>
    <subcellularLocation>
        <location evidence="1">Membrane</location>
        <topology evidence="1">Multi-pass membrane protein</topology>
    </subcellularLocation>
</comment>
<evidence type="ECO:0000256" key="1">
    <source>
        <dbReference type="ARBA" id="ARBA00004141"/>
    </source>
</evidence>
<evidence type="ECO:0000256" key="2">
    <source>
        <dbReference type="ARBA" id="ARBA00007168"/>
    </source>
</evidence>
<feature type="transmembrane region" description="Helical" evidence="7">
    <location>
        <begin position="31"/>
        <end position="52"/>
    </location>
</feature>
<keyword evidence="5 7" id="KW-0472">Membrane</keyword>
<keyword evidence="3 7" id="KW-0812">Transmembrane</keyword>
<evidence type="ECO:0000313" key="9">
    <source>
        <dbReference type="Proteomes" id="UP000625711"/>
    </source>
</evidence>
<proteinExistence type="inferred from homology"/>
<dbReference type="EMBL" id="JAACXV010013877">
    <property type="protein sequence ID" value="KAF7271950.1"/>
    <property type="molecule type" value="Genomic_DNA"/>
</dbReference>
<protein>
    <recommendedName>
        <fullName evidence="7">Choline transporter-like protein</fullName>
    </recommendedName>
</protein>
<comment type="similarity">
    <text evidence="2 7">Belongs to the CTL (choline transporter-like) family.</text>
</comment>
<evidence type="ECO:0000256" key="3">
    <source>
        <dbReference type="ARBA" id="ARBA00022692"/>
    </source>
</evidence>